<dbReference type="InterPro" id="IPR016071">
    <property type="entry name" value="Staphylococal_nuclease_OB-fold"/>
</dbReference>
<dbReference type="OrthoDB" id="465137at2"/>
<dbReference type="Pfam" id="PF00565">
    <property type="entry name" value="SNase"/>
    <property type="match status" value="1"/>
</dbReference>
<evidence type="ECO:0000256" key="2">
    <source>
        <dbReference type="ARBA" id="ARBA00022759"/>
    </source>
</evidence>
<protein>
    <recommendedName>
        <fullName evidence="4">TNase-like domain-containing protein</fullName>
    </recommendedName>
</protein>
<dbReference type="GO" id="GO:0016787">
    <property type="term" value="F:hydrolase activity"/>
    <property type="evidence" value="ECO:0007669"/>
    <property type="project" value="UniProtKB-KW"/>
</dbReference>
<evidence type="ECO:0000259" key="4">
    <source>
        <dbReference type="PROSITE" id="PS50830"/>
    </source>
</evidence>
<gene>
    <name evidence="5" type="ORF">C7B64_21390</name>
</gene>
<dbReference type="PROSITE" id="PS50830">
    <property type="entry name" value="TNASE_3"/>
    <property type="match status" value="1"/>
</dbReference>
<dbReference type="PROSITE" id="PS01284">
    <property type="entry name" value="TNASE_2"/>
    <property type="match status" value="1"/>
</dbReference>
<dbReference type="SMART" id="SM00318">
    <property type="entry name" value="SNc"/>
    <property type="match status" value="1"/>
</dbReference>
<dbReference type="GO" id="GO:0003676">
    <property type="term" value="F:nucleic acid binding"/>
    <property type="evidence" value="ECO:0007669"/>
    <property type="project" value="InterPro"/>
</dbReference>
<keyword evidence="1" id="KW-0540">Nuclease</keyword>
<dbReference type="PANTHER" id="PTHR12302">
    <property type="entry name" value="EBNA2 BINDING PROTEIN P100"/>
    <property type="match status" value="1"/>
</dbReference>
<comment type="caution">
    <text evidence="5">The sequence shown here is derived from an EMBL/GenBank/DDBJ whole genome shotgun (WGS) entry which is preliminary data.</text>
</comment>
<keyword evidence="2" id="KW-0255">Endonuclease</keyword>
<evidence type="ECO:0000313" key="5">
    <source>
        <dbReference type="EMBL" id="PSB00845.1"/>
    </source>
</evidence>
<dbReference type="Proteomes" id="UP000238762">
    <property type="component" value="Unassembled WGS sequence"/>
</dbReference>
<keyword evidence="3" id="KW-0378">Hydrolase</keyword>
<dbReference type="PANTHER" id="PTHR12302:SF3">
    <property type="entry name" value="SERINE_THREONINE-PROTEIN KINASE 31"/>
    <property type="match status" value="1"/>
</dbReference>
<evidence type="ECO:0000313" key="6">
    <source>
        <dbReference type="Proteomes" id="UP000238762"/>
    </source>
</evidence>
<evidence type="ECO:0000256" key="1">
    <source>
        <dbReference type="ARBA" id="ARBA00022722"/>
    </source>
</evidence>
<dbReference type="EMBL" id="PVWJ01000155">
    <property type="protein sequence ID" value="PSB00845.1"/>
    <property type="molecule type" value="Genomic_DNA"/>
</dbReference>
<dbReference type="GO" id="GO:0004519">
    <property type="term" value="F:endonuclease activity"/>
    <property type="evidence" value="ECO:0007669"/>
    <property type="project" value="UniProtKB-KW"/>
</dbReference>
<sequence length="213" mass="23891">MRSLDKQILIAGVTRSPYSGTVKKIKIVGQNDSELIAEITISTETSQTQNTANNDESQIQTSTSSVTNLKPNISLTATRVHDGDTVKAKEGNQEYRIRLACIDAPELKQPLGYKSRDNLLKLISQSNNRISLQIIDTDRYGRKVGLIYSTQGKLLNLQQVESGMAYVYDKYLNNCPQAQLVKQAETIAKQKRSGVWGGNYTPPWEFRHDKTRN</sequence>
<accession>A0A2T1BXU9</accession>
<reference evidence="5 6" key="1">
    <citation type="submission" date="2018-02" db="EMBL/GenBank/DDBJ databases">
        <authorList>
            <person name="Cohen D.B."/>
            <person name="Kent A.D."/>
        </authorList>
    </citation>
    <scope>NUCLEOTIDE SEQUENCE [LARGE SCALE GENOMIC DNA]</scope>
    <source>
        <strain evidence="5 6">CCAP 1448/3</strain>
    </source>
</reference>
<name>A0A2T1BXU9_9CYAN</name>
<proteinExistence type="predicted"/>
<feature type="domain" description="TNase-like" evidence="4">
    <location>
        <begin position="71"/>
        <end position="198"/>
    </location>
</feature>
<dbReference type="InterPro" id="IPR035437">
    <property type="entry name" value="SNase_OB-fold_sf"/>
</dbReference>
<dbReference type="SUPFAM" id="SSF50199">
    <property type="entry name" value="Staphylococcal nuclease"/>
    <property type="match status" value="1"/>
</dbReference>
<dbReference type="Gene3D" id="2.40.50.90">
    <property type="match status" value="1"/>
</dbReference>
<keyword evidence="6" id="KW-1185">Reference proteome</keyword>
<dbReference type="AlphaFoldDB" id="A0A2T1BXU9"/>
<evidence type="ECO:0000256" key="3">
    <source>
        <dbReference type="ARBA" id="ARBA00022801"/>
    </source>
</evidence>
<organism evidence="5 6">
    <name type="scientific">Merismopedia glauca CCAP 1448/3</name>
    <dbReference type="NCBI Taxonomy" id="1296344"/>
    <lineage>
        <taxon>Bacteria</taxon>
        <taxon>Bacillati</taxon>
        <taxon>Cyanobacteriota</taxon>
        <taxon>Cyanophyceae</taxon>
        <taxon>Synechococcales</taxon>
        <taxon>Merismopediaceae</taxon>
        <taxon>Merismopedia</taxon>
    </lineage>
</organism>
<dbReference type="InterPro" id="IPR002071">
    <property type="entry name" value="Thermonucl_AS"/>
</dbReference>
<reference evidence="5 6" key="2">
    <citation type="submission" date="2018-03" db="EMBL/GenBank/DDBJ databases">
        <title>The ancient ancestry and fast evolution of plastids.</title>
        <authorList>
            <person name="Moore K.R."/>
            <person name="Magnabosco C."/>
            <person name="Momper L."/>
            <person name="Gold D.A."/>
            <person name="Bosak T."/>
            <person name="Fournier G.P."/>
        </authorList>
    </citation>
    <scope>NUCLEOTIDE SEQUENCE [LARGE SCALE GENOMIC DNA]</scope>
    <source>
        <strain evidence="5 6">CCAP 1448/3</strain>
    </source>
</reference>